<evidence type="ECO:0000313" key="3">
    <source>
        <dbReference type="EMBL" id="MPM64733.1"/>
    </source>
</evidence>
<dbReference type="EMBL" id="VSSQ01020118">
    <property type="protein sequence ID" value="MPM64733.1"/>
    <property type="molecule type" value="Genomic_DNA"/>
</dbReference>
<proteinExistence type="predicted"/>
<dbReference type="InterPro" id="IPR026912">
    <property type="entry name" value="Adenine_deam_C"/>
</dbReference>
<dbReference type="AlphaFoldDB" id="A0A645BN83"/>
<name>A0A645BN83_9ZZZZ</name>
<keyword evidence="1" id="KW-1133">Transmembrane helix</keyword>
<keyword evidence="3" id="KW-0378">Hydrolase</keyword>
<protein>
    <submittedName>
        <fullName evidence="3">Putative adenine deaminase YerA</fullName>
        <ecNumber evidence="3">3.5.4.2</ecNumber>
    </submittedName>
</protein>
<accession>A0A645BN83</accession>
<dbReference type="GO" id="GO:0000034">
    <property type="term" value="F:adenine deaminase activity"/>
    <property type="evidence" value="ECO:0007669"/>
    <property type="project" value="UniProtKB-EC"/>
</dbReference>
<keyword evidence="1" id="KW-0812">Transmembrane</keyword>
<organism evidence="3">
    <name type="scientific">bioreactor metagenome</name>
    <dbReference type="NCBI Taxonomy" id="1076179"/>
    <lineage>
        <taxon>unclassified sequences</taxon>
        <taxon>metagenomes</taxon>
        <taxon>ecological metagenomes</taxon>
    </lineage>
</organism>
<dbReference type="Pfam" id="PF13382">
    <property type="entry name" value="Adenine_deam_C"/>
    <property type="match status" value="1"/>
</dbReference>
<sequence length="102" mass="11062">MAVAVNRIHELGGGIVIAEDRKIKFELPLPICGLLTDMSGEDSALILDKMQKDLHSKGCTMGSPYMTLAFITLIFIPFYGITDKGLVDVINGKVIDPVISVK</sequence>
<reference evidence="3" key="1">
    <citation type="submission" date="2019-08" db="EMBL/GenBank/DDBJ databases">
        <authorList>
            <person name="Kucharzyk K."/>
            <person name="Murdoch R.W."/>
            <person name="Higgins S."/>
            <person name="Loffler F."/>
        </authorList>
    </citation>
    <scope>NUCLEOTIDE SEQUENCE</scope>
</reference>
<gene>
    <name evidence="3" type="primary">yerA</name>
    <name evidence="3" type="ORF">SDC9_111622</name>
</gene>
<feature type="domain" description="Adenine deaminase C-terminal" evidence="2">
    <location>
        <begin position="1"/>
        <end position="91"/>
    </location>
</feature>
<evidence type="ECO:0000256" key="1">
    <source>
        <dbReference type="SAM" id="Phobius"/>
    </source>
</evidence>
<comment type="caution">
    <text evidence="3">The sequence shown here is derived from an EMBL/GenBank/DDBJ whole genome shotgun (WGS) entry which is preliminary data.</text>
</comment>
<evidence type="ECO:0000259" key="2">
    <source>
        <dbReference type="Pfam" id="PF13382"/>
    </source>
</evidence>
<feature type="transmembrane region" description="Helical" evidence="1">
    <location>
        <begin position="59"/>
        <end position="81"/>
    </location>
</feature>
<dbReference type="EC" id="3.5.4.2" evidence="3"/>
<keyword evidence="1" id="KW-0472">Membrane</keyword>